<protein>
    <submittedName>
        <fullName evidence="2">Putative glycosyltransferase</fullName>
    </submittedName>
</protein>
<evidence type="ECO:0000313" key="3">
    <source>
        <dbReference type="Proteomes" id="UP000003980"/>
    </source>
</evidence>
<dbReference type="GO" id="GO:0016740">
    <property type="term" value="F:transferase activity"/>
    <property type="evidence" value="ECO:0007669"/>
    <property type="project" value="UniProtKB-KW"/>
</dbReference>
<dbReference type="Gene3D" id="3.90.550.10">
    <property type="entry name" value="Spore Coat Polysaccharide Biosynthesis Protein SpsA, Chain A"/>
    <property type="match status" value="1"/>
</dbReference>
<gene>
    <name evidence="2" type="ORF">MetMK1DRAFT_00000690</name>
</gene>
<feature type="domain" description="Glycosyltransferase 2-like" evidence="1">
    <location>
        <begin position="5"/>
        <end position="168"/>
    </location>
</feature>
<name>H2C0J8_9CREN</name>
<dbReference type="HOGENOM" id="CLU_023845_4_0_2"/>
<dbReference type="OrthoDB" id="46222at2157"/>
<dbReference type="Pfam" id="PF00535">
    <property type="entry name" value="Glycos_transf_2"/>
    <property type="match status" value="1"/>
</dbReference>
<sequence length="320" mass="37193">MVKLSVLVVNVKGKHHLPRLLTSLRGSTFRNFEVVIVDDSDMIRHQDIDNITVRIIKIGKDQGLAYCRNLAVEHSTGEILLFLDNDTEVIPNSLEFLVNYLEENRNEIVQLFLVTPEGEIDSLGGIIDDLGYPKELGKNLNEELANKLNVNKLLYGKGAAIAMRRDVFYRVGGFDTKFFYGYDETDFCFRAVRLGYPIKLLRTAKVIHYEHGSFSKVSVERKARITFFLESRRLYFVHKNFTKGFLFRKSPSIWFYFIGSVVKDLTSRKDPILFKSRVKALLWFVYCIPDIVKMRILQRKINFIYDEEDLIRLGLITERS</sequence>
<reference evidence="2 3" key="1">
    <citation type="submission" date="2012-01" db="EMBL/GenBank/DDBJ databases">
        <title>Improved High-Quality Draft sequence of Metallosphaera yellowstonensis MK1.</title>
        <authorList>
            <consortium name="US DOE Joint Genome Institute"/>
            <person name="Lucas S."/>
            <person name="Han J."/>
            <person name="Cheng J.-F."/>
            <person name="Goodwin L."/>
            <person name="Pitluck S."/>
            <person name="Peters L."/>
            <person name="Teshima H."/>
            <person name="Detter J.C."/>
            <person name="Han C."/>
            <person name="Tapia R."/>
            <person name="Land M."/>
            <person name="Hauser L."/>
            <person name="Kyrpides N."/>
            <person name="Kozubal M."/>
            <person name="Macur R.E."/>
            <person name="Jay Z."/>
            <person name="Inskeep W."/>
            <person name="Woyke T."/>
        </authorList>
    </citation>
    <scope>NUCLEOTIDE SEQUENCE [LARGE SCALE GENOMIC DNA]</scope>
    <source>
        <strain evidence="2 3">MK1</strain>
    </source>
</reference>
<organism evidence="2 3">
    <name type="scientific">Metallosphaera yellowstonensis MK1</name>
    <dbReference type="NCBI Taxonomy" id="671065"/>
    <lineage>
        <taxon>Archaea</taxon>
        <taxon>Thermoproteota</taxon>
        <taxon>Thermoprotei</taxon>
        <taxon>Sulfolobales</taxon>
        <taxon>Sulfolobaceae</taxon>
        <taxon>Metallosphaera</taxon>
    </lineage>
</organism>
<dbReference type="InterPro" id="IPR029044">
    <property type="entry name" value="Nucleotide-diphossugar_trans"/>
</dbReference>
<keyword evidence="3" id="KW-1185">Reference proteome</keyword>
<dbReference type="SUPFAM" id="SSF53448">
    <property type="entry name" value="Nucleotide-diphospho-sugar transferases"/>
    <property type="match status" value="1"/>
</dbReference>
<evidence type="ECO:0000313" key="2">
    <source>
        <dbReference type="EMBL" id="EHP71260.1"/>
    </source>
</evidence>
<dbReference type="PANTHER" id="PTHR43179">
    <property type="entry name" value="RHAMNOSYLTRANSFERASE WBBL"/>
    <property type="match status" value="1"/>
</dbReference>
<dbReference type="eggNOG" id="arCOG01383">
    <property type="taxonomic scope" value="Archaea"/>
</dbReference>
<accession>H2C0J8</accession>
<dbReference type="PANTHER" id="PTHR43179:SF7">
    <property type="entry name" value="RHAMNOSYLTRANSFERASE WBBL"/>
    <property type="match status" value="1"/>
</dbReference>
<dbReference type="AlphaFoldDB" id="H2C0J8"/>
<proteinExistence type="predicted"/>
<dbReference type="STRING" id="671065.MetMK1DRAFT_00000690"/>
<keyword evidence="2" id="KW-0808">Transferase</keyword>
<evidence type="ECO:0000259" key="1">
    <source>
        <dbReference type="Pfam" id="PF00535"/>
    </source>
</evidence>
<dbReference type="RefSeq" id="WP_009069375.1">
    <property type="nucleotide sequence ID" value="NZ_JH597755.1"/>
</dbReference>
<dbReference type="EMBL" id="JH597755">
    <property type="protein sequence ID" value="EHP71260.1"/>
    <property type="molecule type" value="Genomic_DNA"/>
</dbReference>
<dbReference type="InterPro" id="IPR001173">
    <property type="entry name" value="Glyco_trans_2-like"/>
</dbReference>
<dbReference type="Proteomes" id="UP000003980">
    <property type="component" value="Unassembled WGS sequence"/>
</dbReference>